<comment type="caution">
    <text evidence="2">The sequence shown here is derived from an EMBL/GenBank/DDBJ whole genome shotgun (WGS) entry which is preliminary data.</text>
</comment>
<evidence type="ECO:0000256" key="1">
    <source>
        <dbReference type="SAM" id="Phobius"/>
    </source>
</evidence>
<evidence type="ECO:0000313" key="3">
    <source>
        <dbReference type="Proteomes" id="UP000613974"/>
    </source>
</evidence>
<accession>A0ABQ3T1C9</accession>
<keyword evidence="1" id="KW-0472">Membrane</keyword>
<proteinExistence type="predicted"/>
<feature type="transmembrane region" description="Helical" evidence="1">
    <location>
        <begin position="39"/>
        <end position="62"/>
    </location>
</feature>
<organism evidence="2 3">
    <name type="scientific">Streptomyces nojiriensis</name>
    <dbReference type="NCBI Taxonomy" id="66374"/>
    <lineage>
        <taxon>Bacteria</taxon>
        <taxon>Bacillati</taxon>
        <taxon>Actinomycetota</taxon>
        <taxon>Actinomycetes</taxon>
        <taxon>Kitasatosporales</taxon>
        <taxon>Streptomycetaceae</taxon>
        <taxon>Streptomyces</taxon>
    </lineage>
</organism>
<keyword evidence="1" id="KW-0812">Transmembrane</keyword>
<gene>
    <name evidence="2" type="ORF">Snoj_81200</name>
</gene>
<dbReference type="EMBL" id="BNEC01000005">
    <property type="protein sequence ID" value="GHI74202.1"/>
    <property type="molecule type" value="Genomic_DNA"/>
</dbReference>
<dbReference type="Proteomes" id="UP000613974">
    <property type="component" value="Unassembled WGS sequence"/>
</dbReference>
<feature type="transmembrane region" description="Helical" evidence="1">
    <location>
        <begin position="68"/>
        <end position="87"/>
    </location>
</feature>
<reference evidence="3" key="1">
    <citation type="submission" date="2023-07" db="EMBL/GenBank/DDBJ databases">
        <title>Whole genome shotgun sequence of Streptomyces nojiriensis NBRC 13794.</title>
        <authorList>
            <person name="Komaki H."/>
            <person name="Tamura T."/>
        </authorList>
    </citation>
    <scope>NUCLEOTIDE SEQUENCE [LARGE SCALE GENOMIC DNA]</scope>
    <source>
        <strain evidence="3">NBRC 13794</strain>
    </source>
</reference>
<evidence type="ECO:0008006" key="4">
    <source>
        <dbReference type="Google" id="ProtNLM"/>
    </source>
</evidence>
<sequence>MHGKEVRHSSVHDQHYARIMQKTDAIQARQRRADERTSVVLGATSLLTLGLVVSMIVTMFVADPSTAFISRVMSVVAALPGAVALYLRFKNRS</sequence>
<evidence type="ECO:0000313" key="2">
    <source>
        <dbReference type="EMBL" id="GHI74202.1"/>
    </source>
</evidence>
<keyword evidence="1" id="KW-1133">Transmembrane helix</keyword>
<protein>
    <recommendedName>
        <fullName evidence="4">DUF3040 domain-containing protein</fullName>
    </recommendedName>
</protein>
<name>A0ABQ3T1C9_9ACTN</name>
<keyword evidence="3" id="KW-1185">Reference proteome</keyword>